<accession>A0A4Y2DK38</accession>
<evidence type="ECO:0000313" key="3">
    <source>
        <dbReference type="Proteomes" id="UP000499080"/>
    </source>
</evidence>
<comment type="caution">
    <text evidence="2">The sequence shown here is derived from an EMBL/GenBank/DDBJ whole genome shotgun (WGS) entry which is preliminary data.</text>
</comment>
<feature type="compositionally biased region" description="Polar residues" evidence="1">
    <location>
        <begin position="35"/>
        <end position="47"/>
    </location>
</feature>
<name>A0A4Y2DK38_ARAVE</name>
<gene>
    <name evidence="2" type="ORF">AVEN_223509_1</name>
</gene>
<proteinExistence type="predicted"/>
<organism evidence="2 3">
    <name type="scientific">Araneus ventricosus</name>
    <name type="common">Orbweaver spider</name>
    <name type="synonym">Epeira ventricosa</name>
    <dbReference type="NCBI Taxonomy" id="182803"/>
    <lineage>
        <taxon>Eukaryota</taxon>
        <taxon>Metazoa</taxon>
        <taxon>Ecdysozoa</taxon>
        <taxon>Arthropoda</taxon>
        <taxon>Chelicerata</taxon>
        <taxon>Arachnida</taxon>
        <taxon>Araneae</taxon>
        <taxon>Araneomorphae</taxon>
        <taxon>Entelegynae</taxon>
        <taxon>Araneoidea</taxon>
        <taxon>Araneidae</taxon>
        <taxon>Araneus</taxon>
    </lineage>
</organism>
<dbReference type="AlphaFoldDB" id="A0A4Y2DK38"/>
<protein>
    <submittedName>
        <fullName evidence="2">Uncharacterized protein</fullName>
    </submittedName>
</protein>
<reference evidence="2 3" key="1">
    <citation type="journal article" date="2019" name="Sci. Rep.">
        <title>Orb-weaving spider Araneus ventricosus genome elucidates the spidroin gene catalogue.</title>
        <authorList>
            <person name="Kono N."/>
            <person name="Nakamura H."/>
            <person name="Ohtoshi R."/>
            <person name="Moran D.A.P."/>
            <person name="Shinohara A."/>
            <person name="Yoshida Y."/>
            <person name="Fujiwara M."/>
            <person name="Mori M."/>
            <person name="Tomita M."/>
            <person name="Arakawa K."/>
        </authorList>
    </citation>
    <scope>NUCLEOTIDE SEQUENCE [LARGE SCALE GENOMIC DNA]</scope>
</reference>
<feature type="region of interest" description="Disordered" evidence="1">
    <location>
        <begin position="20"/>
        <end position="80"/>
    </location>
</feature>
<feature type="compositionally biased region" description="Polar residues" evidence="1">
    <location>
        <begin position="60"/>
        <end position="79"/>
    </location>
</feature>
<sequence length="120" mass="13200">MKTGRRDRKLGPEVDCKIAPITSSSCEDPPVTGYDPSSTMRPTSHNTIYVPASRSKKSLNNRVTSHPLQSQLNKTYSTSQRKRNLHENIVLLSAQEFSQFENPSGVVLEGEASSGVVLII</sequence>
<keyword evidence="3" id="KW-1185">Reference proteome</keyword>
<dbReference type="EMBL" id="BGPR01000376">
    <property type="protein sequence ID" value="GBM16579.1"/>
    <property type="molecule type" value="Genomic_DNA"/>
</dbReference>
<evidence type="ECO:0000256" key="1">
    <source>
        <dbReference type="SAM" id="MobiDB-lite"/>
    </source>
</evidence>
<evidence type="ECO:0000313" key="2">
    <source>
        <dbReference type="EMBL" id="GBM16579.1"/>
    </source>
</evidence>
<dbReference type="Proteomes" id="UP000499080">
    <property type="component" value="Unassembled WGS sequence"/>
</dbReference>